<dbReference type="RefSeq" id="WP_149784169.1">
    <property type="nucleotide sequence ID" value="NZ_BAAADP010000004.1"/>
</dbReference>
<evidence type="ECO:0000313" key="3">
    <source>
        <dbReference type="Proteomes" id="UP000323537"/>
    </source>
</evidence>
<dbReference type="OrthoDB" id="326188at2157"/>
<sequence length="298" mass="31301">MVERDTEDTITSRRKLLSAAGTAVASTLAGCGSVVQIEREGITDDQTIDAPTDATLAVVDATDAIAFTAERRDDVKVVAEKEAFGRVSLDELTVDVEETAERVEITTDKPTIVGFGGASVSLELYVPEEMDVDQIQTTDGAVTARRVPDGAALRTRDGSIRITDARGDVTAETSDGDISVDGTDGTLSAVTQDGAIQVRDPGRVGEISTRDGNVMTDIPAVADDAKIESSDGNLLLRISEELETVLTADTADGDILISDVAPGLQIRRQTDSQLEAVVGDGSTPLRAHTNDGDVMVRG</sequence>
<evidence type="ECO:0000313" key="2">
    <source>
        <dbReference type="EMBL" id="SFH51280.1"/>
    </source>
</evidence>
<organism evidence="2 3">
    <name type="scientific">Halorubrum aquaticum</name>
    <dbReference type="NCBI Taxonomy" id="387340"/>
    <lineage>
        <taxon>Archaea</taxon>
        <taxon>Methanobacteriati</taxon>
        <taxon>Methanobacteriota</taxon>
        <taxon>Stenosarchaea group</taxon>
        <taxon>Halobacteria</taxon>
        <taxon>Halobacteriales</taxon>
        <taxon>Haloferacaceae</taxon>
        <taxon>Halorubrum</taxon>
    </lineage>
</organism>
<dbReference type="InterPro" id="IPR025164">
    <property type="entry name" value="Toastrack_DUF4097"/>
</dbReference>
<name>A0A1I3AMM8_9EURY</name>
<protein>
    <submittedName>
        <fullName evidence="2">Adhesin</fullName>
    </submittedName>
</protein>
<dbReference type="Proteomes" id="UP000323537">
    <property type="component" value="Unassembled WGS sequence"/>
</dbReference>
<proteinExistence type="predicted"/>
<accession>A0A1I3AMM8</accession>
<dbReference type="EMBL" id="FOPZ01000006">
    <property type="protein sequence ID" value="SFH51280.1"/>
    <property type="molecule type" value="Genomic_DNA"/>
</dbReference>
<evidence type="ECO:0000259" key="1">
    <source>
        <dbReference type="Pfam" id="PF13349"/>
    </source>
</evidence>
<reference evidence="2 3" key="1">
    <citation type="submission" date="2016-10" db="EMBL/GenBank/DDBJ databases">
        <authorList>
            <person name="Varghese N."/>
            <person name="Submissions S."/>
        </authorList>
    </citation>
    <scope>NUCLEOTIDE SEQUENCE [LARGE SCALE GENOMIC DNA]</scope>
    <source>
        <strain evidence="2 3">CGMCC 1.6377</strain>
    </source>
</reference>
<dbReference type="PROSITE" id="PS51257">
    <property type="entry name" value="PROKAR_LIPOPROTEIN"/>
    <property type="match status" value="1"/>
</dbReference>
<feature type="domain" description="DUF4097" evidence="1">
    <location>
        <begin position="62"/>
        <end position="296"/>
    </location>
</feature>
<dbReference type="Pfam" id="PF13349">
    <property type="entry name" value="DUF4097"/>
    <property type="match status" value="1"/>
</dbReference>
<dbReference type="AlphaFoldDB" id="A0A1I3AMM8"/>
<keyword evidence="3" id="KW-1185">Reference proteome</keyword>
<gene>
    <name evidence="2" type="ORF">SAMN04488066_106151</name>
</gene>